<dbReference type="InterPro" id="IPR000352">
    <property type="entry name" value="Pep_chain_release_fac_I"/>
</dbReference>
<dbReference type="PANTHER" id="PTHR47814">
    <property type="entry name" value="PEPTIDYL-TRNA HYDROLASE ARFB"/>
    <property type="match status" value="1"/>
</dbReference>
<name>A0A1F7W8S1_9BACT</name>
<dbReference type="EMBL" id="MGFE01000009">
    <property type="protein sequence ID" value="OGL99159.1"/>
    <property type="molecule type" value="Genomic_DNA"/>
</dbReference>
<dbReference type="PANTHER" id="PTHR47814:SF1">
    <property type="entry name" value="PEPTIDYL-TRNA HYDROLASE ARFB"/>
    <property type="match status" value="1"/>
</dbReference>
<dbReference type="AlphaFoldDB" id="A0A1F7W8S1"/>
<feature type="region of interest" description="Disordered" evidence="2">
    <location>
        <begin position="1"/>
        <end position="27"/>
    </location>
</feature>
<proteinExistence type="inferred from homology"/>
<accession>A0A1F7W8S1</accession>
<evidence type="ECO:0000259" key="3">
    <source>
        <dbReference type="Pfam" id="PF00472"/>
    </source>
</evidence>
<dbReference type="SUPFAM" id="SSF75620">
    <property type="entry name" value="Release factor"/>
    <property type="match status" value="1"/>
</dbReference>
<evidence type="ECO:0000256" key="1">
    <source>
        <dbReference type="ARBA" id="ARBA00010835"/>
    </source>
</evidence>
<feature type="compositionally biased region" description="Basic residues" evidence="2">
    <location>
        <begin position="116"/>
        <end position="127"/>
    </location>
</feature>
<gene>
    <name evidence="4" type="ORF">A2304_03260</name>
</gene>
<dbReference type="Pfam" id="PF00472">
    <property type="entry name" value="RF-1"/>
    <property type="match status" value="1"/>
</dbReference>
<protein>
    <recommendedName>
        <fullName evidence="3">Prokaryotic-type class I peptide chain release factors domain-containing protein</fullName>
    </recommendedName>
</protein>
<feature type="domain" description="Prokaryotic-type class I peptide chain release factors" evidence="3">
    <location>
        <begin position="2"/>
        <end position="116"/>
    </location>
</feature>
<dbReference type="GO" id="GO:0003747">
    <property type="term" value="F:translation release factor activity"/>
    <property type="evidence" value="ECO:0007669"/>
    <property type="project" value="InterPro"/>
</dbReference>
<dbReference type="InterPro" id="IPR045853">
    <property type="entry name" value="Pep_chain_release_fac_I_sf"/>
</dbReference>
<sequence length="127" mass="14432">MPEHEVTLTFVRSGGSGGQKVNKTSSKAELHWHVGRSGSFSAEEKALIREKLKVSKDDEIILQCDEERSQSQNKAACIERLHQKAHEAIQVPEERVETHVPKGIKKKNADSDFREARKKACRKKVDW</sequence>
<dbReference type="GO" id="GO:0004045">
    <property type="term" value="F:peptidyl-tRNA hydrolase activity"/>
    <property type="evidence" value="ECO:0007669"/>
    <property type="project" value="TreeGrafter"/>
</dbReference>
<feature type="region of interest" description="Disordered" evidence="2">
    <location>
        <begin position="94"/>
        <end position="127"/>
    </location>
</feature>
<evidence type="ECO:0000256" key="2">
    <source>
        <dbReference type="SAM" id="MobiDB-lite"/>
    </source>
</evidence>
<evidence type="ECO:0000313" key="5">
    <source>
        <dbReference type="Proteomes" id="UP000176501"/>
    </source>
</evidence>
<dbReference type="Proteomes" id="UP000176501">
    <property type="component" value="Unassembled WGS sequence"/>
</dbReference>
<comment type="similarity">
    <text evidence="1">Belongs to the prokaryotic/mitochondrial release factor family.</text>
</comment>
<reference evidence="4 5" key="1">
    <citation type="journal article" date="2016" name="Nat. Commun.">
        <title>Thousands of microbial genomes shed light on interconnected biogeochemical processes in an aquifer system.</title>
        <authorList>
            <person name="Anantharaman K."/>
            <person name="Brown C.T."/>
            <person name="Hug L.A."/>
            <person name="Sharon I."/>
            <person name="Castelle C.J."/>
            <person name="Probst A.J."/>
            <person name="Thomas B.C."/>
            <person name="Singh A."/>
            <person name="Wilkins M.J."/>
            <person name="Karaoz U."/>
            <person name="Brodie E.L."/>
            <person name="Williams K.H."/>
            <person name="Hubbard S.S."/>
            <person name="Banfield J.F."/>
        </authorList>
    </citation>
    <scope>NUCLEOTIDE SEQUENCE [LARGE SCALE GENOMIC DNA]</scope>
</reference>
<organism evidence="4 5">
    <name type="scientific">Candidatus Uhrbacteria bacterium RIFOXYB2_FULL_57_15</name>
    <dbReference type="NCBI Taxonomy" id="1802422"/>
    <lineage>
        <taxon>Bacteria</taxon>
        <taxon>Candidatus Uhriibacteriota</taxon>
    </lineage>
</organism>
<comment type="caution">
    <text evidence="4">The sequence shown here is derived from an EMBL/GenBank/DDBJ whole genome shotgun (WGS) entry which is preliminary data.</text>
</comment>
<dbReference type="GO" id="GO:0072344">
    <property type="term" value="P:rescue of stalled ribosome"/>
    <property type="evidence" value="ECO:0007669"/>
    <property type="project" value="TreeGrafter"/>
</dbReference>
<dbReference type="GO" id="GO:0043022">
    <property type="term" value="F:ribosome binding"/>
    <property type="evidence" value="ECO:0007669"/>
    <property type="project" value="TreeGrafter"/>
</dbReference>
<evidence type="ECO:0000313" key="4">
    <source>
        <dbReference type="EMBL" id="OGL99159.1"/>
    </source>
</evidence>
<dbReference type="Gene3D" id="3.30.160.20">
    <property type="match status" value="1"/>
</dbReference>